<evidence type="ECO:0000313" key="4">
    <source>
        <dbReference type="EMBL" id="CAK7211816.1"/>
    </source>
</evidence>
<dbReference type="InterPro" id="IPR052616">
    <property type="entry name" value="SYO1-like"/>
</dbReference>
<dbReference type="InterPro" id="IPR057990">
    <property type="entry name" value="TPR_SYO1"/>
</dbReference>
<dbReference type="InterPro" id="IPR011989">
    <property type="entry name" value="ARM-like"/>
</dbReference>
<gene>
    <name evidence="4" type="ORF">SCUCBS95973_001252</name>
</gene>
<dbReference type="InterPro" id="IPR016024">
    <property type="entry name" value="ARM-type_fold"/>
</dbReference>
<dbReference type="Pfam" id="PF25567">
    <property type="entry name" value="TPR_SYO1"/>
    <property type="match status" value="1"/>
</dbReference>
<feature type="region of interest" description="Disordered" evidence="2">
    <location>
        <begin position="1"/>
        <end position="39"/>
    </location>
</feature>
<name>A0ABP0AX23_9PEZI</name>
<feature type="compositionally biased region" description="Basic residues" evidence="2">
    <location>
        <begin position="1"/>
        <end position="14"/>
    </location>
</feature>
<organism evidence="4 5">
    <name type="scientific">Sporothrix curviconia</name>
    <dbReference type="NCBI Taxonomy" id="1260050"/>
    <lineage>
        <taxon>Eukaryota</taxon>
        <taxon>Fungi</taxon>
        <taxon>Dikarya</taxon>
        <taxon>Ascomycota</taxon>
        <taxon>Pezizomycotina</taxon>
        <taxon>Sordariomycetes</taxon>
        <taxon>Sordariomycetidae</taxon>
        <taxon>Ophiostomatales</taxon>
        <taxon>Ophiostomataceae</taxon>
        <taxon>Sporothrix</taxon>
    </lineage>
</organism>
<evidence type="ECO:0000256" key="1">
    <source>
        <dbReference type="ARBA" id="ARBA00049983"/>
    </source>
</evidence>
<feature type="region of interest" description="Disordered" evidence="2">
    <location>
        <begin position="409"/>
        <end position="504"/>
    </location>
</feature>
<protein>
    <recommendedName>
        <fullName evidence="3">SYO1-like TPR repeats domain-containing protein</fullName>
    </recommendedName>
</protein>
<dbReference type="PANTHER" id="PTHR13347:SF1">
    <property type="entry name" value="HEAT REPEAT-CONTAINING PROTEIN 3"/>
    <property type="match status" value="1"/>
</dbReference>
<dbReference type="Gene3D" id="1.25.10.10">
    <property type="entry name" value="Leucine-rich Repeat Variant"/>
    <property type="match status" value="2"/>
</dbReference>
<feature type="compositionally biased region" description="Acidic residues" evidence="2">
    <location>
        <begin position="428"/>
        <end position="450"/>
    </location>
</feature>
<dbReference type="CDD" id="cd13394">
    <property type="entry name" value="Syo1_like"/>
    <property type="match status" value="1"/>
</dbReference>
<proteinExistence type="inferred from homology"/>
<evidence type="ECO:0000313" key="5">
    <source>
        <dbReference type="Proteomes" id="UP001642405"/>
    </source>
</evidence>
<comment type="similarity">
    <text evidence="1">Belongs to the nuclear import and ribosome assembly adapter family.</text>
</comment>
<keyword evidence="5" id="KW-1185">Reference proteome</keyword>
<feature type="compositionally biased region" description="Acidic residues" evidence="2">
    <location>
        <begin position="464"/>
        <end position="485"/>
    </location>
</feature>
<sequence>MGKSRRNRSGHASRRPGPLSGSAGGAGARPAKPVKEPADPALAALRTAKILPVLNDLRSADPAKRSTAAGAIANIVEDARCRKLLLREQVVYLVLSETLADASVESRAAGWAVLNVLAQHEAADFCVHLYRSDVLTPAAHALGQIRASLEGGGGGASSSSSSGQDKDTAKLTKAQQEFLWRITSAILDLVGQLADARDEILSALAKDAAITRALFTLAAGNESVHVSTAKKNSSKGPDGTAASAMAIPFEIQWAALTTLARLCDDEGQRALCETLVDDQASGGCYGALRRLQAAGGPLAVAAASVLHAVFAALEWYDHSPGREGASDAVLVPTLAGVIAAQLDKEATTETDVVMSASTAQAEAGTEEDDRSADVLGLALETLAVIGTTLKASLEKGNKDEAVWNGIQDGEADEAGQGDDSAVFGAENGDNDDDDGNDDEDEEMADGDDDTAPAPRKKKNVNPDDSMDVDGDEGDEDDENDDDDGIDIDRDMENVTGFDDADGENGADLEDLTTLRALITDAIPQVIRLVAARAQDAAADSVAVLLDALSALNNISWTVSLVDLRDDGNAAIRNAWRPVARRIWLRVVRPLLGLAASASASATDNAGETSIDLHIAAQVAGLAWALSRVMGGTTPVDAGEPARFMALRELSTATTNSGSDEAEEDPFQSLPVKCIGVLGQMALDPAPADQNREISKYLMGVVAALPDRKSSPAEVVEALNQLFDIYGDEKADCDKEVFWADNLLAALEAGLPKVKAMAKTIDKRSHGELRTRADEAVLNLGRFIQYKKKNAPRK</sequence>
<dbReference type="PANTHER" id="PTHR13347">
    <property type="entry name" value="HEAT REPEAT-CONTAINING PROTEIN 3"/>
    <property type="match status" value="1"/>
</dbReference>
<dbReference type="EMBL" id="CAWUHB010000004">
    <property type="protein sequence ID" value="CAK7211816.1"/>
    <property type="molecule type" value="Genomic_DNA"/>
</dbReference>
<dbReference type="Proteomes" id="UP001642405">
    <property type="component" value="Unassembled WGS sequence"/>
</dbReference>
<reference evidence="4 5" key="1">
    <citation type="submission" date="2024-01" db="EMBL/GenBank/DDBJ databases">
        <authorList>
            <person name="Allen C."/>
            <person name="Tagirdzhanova G."/>
        </authorList>
    </citation>
    <scope>NUCLEOTIDE SEQUENCE [LARGE SCALE GENOMIC DNA]</scope>
</reference>
<comment type="caution">
    <text evidence="4">The sequence shown here is derived from an EMBL/GenBank/DDBJ whole genome shotgun (WGS) entry which is preliminary data.</text>
</comment>
<dbReference type="SUPFAM" id="SSF48371">
    <property type="entry name" value="ARM repeat"/>
    <property type="match status" value="1"/>
</dbReference>
<evidence type="ECO:0000259" key="3">
    <source>
        <dbReference type="Pfam" id="PF25567"/>
    </source>
</evidence>
<accession>A0ABP0AX23</accession>
<feature type="domain" description="SYO1-like TPR repeats" evidence="3">
    <location>
        <begin position="609"/>
        <end position="789"/>
    </location>
</feature>
<evidence type="ECO:0000256" key="2">
    <source>
        <dbReference type="SAM" id="MobiDB-lite"/>
    </source>
</evidence>